<dbReference type="PROSITE" id="PS50865">
    <property type="entry name" value="ZF_MYND_2"/>
    <property type="match status" value="1"/>
</dbReference>
<dbReference type="GO" id="GO:0007163">
    <property type="term" value="P:establishment or maintenance of cell polarity"/>
    <property type="evidence" value="ECO:0007669"/>
    <property type="project" value="TreeGrafter"/>
</dbReference>
<feature type="domain" description="MYND-type" evidence="9">
    <location>
        <begin position="485"/>
        <end position="527"/>
    </location>
</feature>
<keyword evidence="4" id="KW-0479">Metal-binding</keyword>
<comment type="subcellular location">
    <subcellularLocation>
        <location evidence="1">Cytoplasm</location>
    </subcellularLocation>
</comment>
<comment type="similarity">
    <text evidence="2">Belongs to the MUB1/samB family.</text>
</comment>
<dbReference type="GO" id="GO:1990304">
    <property type="term" value="C:MUB1-RAD6-UBR2 ubiquitin ligase complex"/>
    <property type="evidence" value="ECO:0007669"/>
    <property type="project" value="TreeGrafter"/>
</dbReference>
<dbReference type="SUPFAM" id="SSF144232">
    <property type="entry name" value="HIT/MYND zinc finger-like"/>
    <property type="match status" value="1"/>
</dbReference>
<feature type="region of interest" description="Disordered" evidence="8">
    <location>
        <begin position="573"/>
        <end position="615"/>
    </location>
</feature>
<feature type="region of interest" description="Disordered" evidence="8">
    <location>
        <begin position="205"/>
        <end position="240"/>
    </location>
</feature>
<feature type="region of interest" description="Disordered" evidence="8">
    <location>
        <begin position="379"/>
        <end position="401"/>
    </location>
</feature>
<gene>
    <name evidence="10" type="ORF">BZG36_05470</name>
</gene>
<name>A0A261XTB7_9FUNG</name>
<accession>A0A261XTB7</accession>
<feature type="compositionally biased region" description="Polar residues" evidence="8">
    <location>
        <begin position="146"/>
        <end position="168"/>
    </location>
</feature>
<dbReference type="Proteomes" id="UP000242875">
    <property type="component" value="Unassembled WGS sequence"/>
</dbReference>
<dbReference type="Pfam" id="PF01753">
    <property type="entry name" value="zf-MYND"/>
    <property type="match status" value="1"/>
</dbReference>
<evidence type="ECO:0000313" key="11">
    <source>
        <dbReference type="Proteomes" id="UP000242875"/>
    </source>
</evidence>
<dbReference type="InterPro" id="IPR051664">
    <property type="entry name" value="MYND-type_zinc_finger"/>
</dbReference>
<evidence type="ECO:0000256" key="2">
    <source>
        <dbReference type="ARBA" id="ARBA00010655"/>
    </source>
</evidence>
<evidence type="ECO:0000256" key="7">
    <source>
        <dbReference type="PROSITE-ProRule" id="PRU00134"/>
    </source>
</evidence>
<feature type="region of interest" description="Disordered" evidence="8">
    <location>
        <begin position="133"/>
        <end position="175"/>
    </location>
</feature>
<dbReference type="OrthoDB" id="5594178at2759"/>
<evidence type="ECO:0000256" key="1">
    <source>
        <dbReference type="ARBA" id="ARBA00004496"/>
    </source>
</evidence>
<evidence type="ECO:0000256" key="5">
    <source>
        <dbReference type="ARBA" id="ARBA00022771"/>
    </source>
</evidence>
<dbReference type="GO" id="GO:0006511">
    <property type="term" value="P:ubiquitin-dependent protein catabolic process"/>
    <property type="evidence" value="ECO:0007669"/>
    <property type="project" value="TreeGrafter"/>
</dbReference>
<protein>
    <recommendedName>
        <fullName evidence="9">MYND-type domain-containing protein</fullName>
    </recommendedName>
</protein>
<dbReference type="PANTHER" id="PTHR47442:SF1">
    <property type="entry name" value="MYND-TYPE ZINC FINGER PROTEIN MUB1"/>
    <property type="match status" value="1"/>
</dbReference>
<reference evidence="10 11" key="1">
    <citation type="journal article" date="2017" name="Mycologia">
        <title>Bifiguratus adelaidae, gen. et sp. nov., a new member of Mucoromycotina in endophytic and soil-dwelling habitats.</title>
        <authorList>
            <person name="Torres-Cruz T.J."/>
            <person name="Billingsley Tobias T.L."/>
            <person name="Almatruk M."/>
            <person name="Hesse C."/>
            <person name="Kuske C.R."/>
            <person name="Desiro A."/>
            <person name="Benucci G.M."/>
            <person name="Bonito G."/>
            <person name="Stajich J.E."/>
            <person name="Dunlap C."/>
            <person name="Arnold A.E."/>
            <person name="Porras-Alfaro A."/>
        </authorList>
    </citation>
    <scope>NUCLEOTIDE SEQUENCE [LARGE SCALE GENOMIC DNA]</scope>
    <source>
        <strain evidence="10 11">AZ0501</strain>
    </source>
</reference>
<organism evidence="10 11">
    <name type="scientific">Bifiguratus adelaidae</name>
    <dbReference type="NCBI Taxonomy" id="1938954"/>
    <lineage>
        <taxon>Eukaryota</taxon>
        <taxon>Fungi</taxon>
        <taxon>Fungi incertae sedis</taxon>
        <taxon>Mucoromycota</taxon>
        <taxon>Mucoromycotina</taxon>
        <taxon>Endogonomycetes</taxon>
        <taxon>Endogonales</taxon>
        <taxon>Endogonales incertae sedis</taxon>
        <taxon>Bifiguratus</taxon>
    </lineage>
</organism>
<keyword evidence="11" id="KW-1185">Reference proteome</keyword>
<comment type="caution">
    <text evidence="10">The sequence shown here is derived from an EMBL/GenBank/DDBJ whole genome shotgun (WGS) entry which is preliminary data.</text>
</comment>
<dbReference type="GO" id="GO:0008270">
    <property type="term" value="F:zinc ion binding"/>
    <property type="evidence" value="ECO:0007669"/>
    <property type="project" value="UniProtKB-KW"/>
</dbReference>
<feature type="compositionally biased region" description="Basic and acidic residues" evidence="8">
    <location>
        <begin position="691"/>
        <end position="708"/>
    </location>
</feature>
<keyword evidence="3" id="KW-0963">Cytoplasm</keyword>
<evidence type="ECO:0000313" key="10">
    <source>
        <dbReference type="EMBL" id="OZJ01605.1"/>
    </source>
</evidence>
<feature type="compositionally biased region" description="Low complexity" evidence="8">
    <location>
        <begin position="227"/>
        <end position="240"/>
    </location>
</feature>
<dbReference type="Gene3D" id="6.10.140.2220">
    <property type="match status" value="1"/>
</dbReference>
<keyword evidence="5 7" id="KW-0863">Zinc-finger</keyword>
<sequence length="708" mass="78479">MRESNFCFPSQNRASISISSTLYDRRALDCTSDLPLVNSLTHLVYLTSTSPRIREILTLDGGLERLIRIIKTTSVIDRRTAWKWNLAFQSVANVGVRGTEQIRTRVVEAGAIPIIIDVLQNFLSVLDRVRTEKAKQQVKGPPSASDIENSTVEVSMQDVETANTSSYTRQEDPTLATSMSLVGHTETDSDNPDGAQIDITDMSSLAFPPITPDTTARTSLFRGHEPSTSTSQPLTSSSESSFMIENQVGRTQTSNDLMGELEANLVTSPRPMSIHEVEIDGEDVSGASPMEGSEDPIEGKLRLGEPSPVQLPTPELLYTLPSMPDLPLDHSPAARAMRRAFRRARRLAAWRGQLPPTFNAPPTVRNSVHQSSTLYPVPANVDSTVLPTTTTTDRTGSSEFRTVPDNMLHREEDILLSLQLLAYLSKYHHLRVHFHQSYPPHNVFSIVEKFTHKLHPTAIRYWSGVIMRNACRKDESRGGIRQCAYMKCGRWERFPREFAKCRRCRKAKYCSKTCQSKAWSEGHRWWCVERTHHNPADDGHALSTPTPPNVAQPGVLDQMAADGHVFHARPQTAGNTVRSRGNHDHPAQSAAPTQSDPPTARRSPHQHRIPLPLPIGNIHGHEDAAVTTPTNDIATSPDQFNNAMPTAVPGNVNVVDTEGFMGMSVGMVAVGEEVGMLDDDDMRGGRGRGLVMDREQDEQRRMALELEP</sequence>
<evidence type="ECO:0000259" key="9">
    <source>
        <dbReference type="PROSITE" id="PS50865"/>
    </source>
</evidence>
<evidence type="ECO:0000256" key="3">
    <source>
        <dbReference type="ARBA" id="ARBA00022490"/>
    </source>
</evidence>
<dbReference type="PANTHER" id="PTHR47442">
    <property type="entry name" value="MYND-TYPE ZINC FINGER PROTEIN MUB1"/>
    <property type="match status" value="1"/>
</dbReference>
<evidence type="ECO:0000256" key="4">
    <source>
        <dbReference type="ARBA" id="ARBA00022723"/>
    </source>
</evidence>
<dbReference type="InterPro" id="IPR002893">
    <property type="entry name" value="Znf_MYND"/>
</dbReference>
<dbReference type="AlphaFoldDB" id="A0A261XTB7"/>
<evidence type="ECO:0000256" key="6">
    <source>
        <dbReference type="ARBA" id="ARBA00022833"/>
    </source>
</evidence>
<dbReference type="EMBL" id="MVBO01000287">
    <property type="protein sequence ID" value="OZJ01605.1"/>
    <property type="molecule type" value="Genomic_DNA"/>
</dbReference>
<feature type="compositionally biased region" description="Low complexity" evidence="8">
    <location>
        <begin position="384"/>
        <end position="395"/>
    </location>
</feature>
<proteinExistence type="inferred from homology"/>
<feature type="region of interest" description="Disordered" evidence="8">
    <location>
        <begin position="678"/>
        <end position="708"/>
    </location>
</feature>
<keyword evidence="6" id="KW-0862">Zinc</keyword>
<evidence type="ECO:0000256" key="8">
    <source>
        <dbReference type="SAM" id="MobiDB-lite"/>
    </source>
</evidence>
<dbReference type="GO" id="GO:0005737">
    <property type="term" value="C:cytoplasm"/>
    <property type="evidence" value="ECO:0007669"/>
    <property type="project" value="UniProtKB-SubCell"/>
</dbReference>